<accession>A0A5B9P2B7</accession>
<evidence type="ECO:0000313" key="1">
    <source>
        <dbReference type="EMBL" id="QEG20657.1"/>
    </source>
</evidence>
<dbReference type="STRING" id="980251.GCA_001642875_02308"/>
<proteinExistence type="predicted"/>
<organism evidence="1 2">
    <name type="scientific">Mariniblastus fucicola</name>
    <dbReference type="NCBI Taxonomy" id="980251"/>
    <lineage>
        <taxon>Bacteria</taxon>
        <taxon>Pseudomonadati</taxon>
        <taxon>Planctomycetota</taxon>
        <taxon>Planctomycetia</taxon>
        <taxon>Pirellulales</taxon>
        <taxon>Pirellulaceae</taxon>
        <taxon>Mariniblastus</taxon>
    </lineage>
</organism>
<reference evidence="1 2" key="1">
    <citation type="submission" date="2019-08" db="EMBL/GenBank/DDBJ databases">
        <title>Deep-cultivation of Planctomycetes and their phenomic and genomic characterization uncovers novel biology.</title>
        <authorList>
            <person name="Wiegand S."/>
            <person name="Jogler M."/>
            <person name="Boedeker C."/>
            <person name="Pinto D."/>
            <person name="Vollmers J."/>
            <person name="Rivas-Marin E."/>
            <person name="Kohn T."/>
            <person name="Peeters S.H."/>
            <person name="Heuer A."/>
            <person name="Rast P."/>
            <person name="Oberbeckmann S."/>
            <person name="Bunk B."/>
            <person name="Jeske O."/>
            <person name="Meyerdierks A."/>
            <person name="Storesund J.E."/>
            <person name="Kallscheuer N."/>
            <person name="Luecker S."/>
            <person name="Lage O.M."/>
            <person name="Pohl T."/>
            <person name="Merkel B.J."/>
            <person name="Hornburger P."/>
            <person name="Mueller R.-W."/>
            <person name="Bruemmer F."/>
            <person name="Labrenz M."/>
            <person name="Spormann A.M."/>
            <person name="Op den Camp H."/>
            <person name="Overmann J."/>
            <person name="Amann R."/>
            <person name="Jetten M.S.M."/>
            <person name="Mascher T."/>
            <person name="Medema M.H."/>
            <person name="Devos D.P."/>
            <person name="Kaster A.-K."/>
            <person name="Ovreas L."/>
            <person name="Rohde M."/>
            <person name="Galperin M.Y."/>
            <person name="Jogler C."/>
        </authorList>
    </citation>
    <scope>NUCLEOTIDE SEQUENCE [LARGE SCALE GENOMIC DNA]</scope>
    <source>
        <strain evidence="1 2">FC18</strain>
    </source>
</reference>
<sequence>MINESEIRLLSERKISLKTLSGYRKHFRVPAKGDTVSEKFLADLAEADLNEDLDNMFSSLRSGFGFKRKQLTATEPIGNFGEVATPGFTYEVSVSTIEDEPANVLWRRAISRIADADVVTCPEFEKTFGKQFNILELVLEKPIDVEDVIDEVEDCDDPDVKVDYEKDASWCRIEFRGRKEAIYVDAERIRVSSSGEISPADLIETFLSAHAQFFNVAK</sequence>
<name>A0A5B9P2B7_9BACT</name>
<dbReference type="OrthoDB" id="247551at2"/>
<gene>
    <name evidence="1" type="ORF">MFFC18_05070</name>
</gene>
<evidence type="ECO:0000313" key="2">
    <source>
        <dbReference type="Proteomes" id="UP000322214"/>
    </source>
</evidence>
<dbReference type="EMBL" id="CP042912">
    <property type="protein sequence ID" value="QEG20657.1"/>
    <property type="molecule type" value="Genomic_DNA"/>
</dbReference>
<dbReference type="KEGG" id="mff:MFFC18_05070"/>
<protein>
    <submittedName>
        <fullName evidence="1">Uncharacterized protein</fullName>
    </submittedName>
</protein>
<keyword evidence="2" id="KW-1185">Reference proteome</keyword>
<dbReference type="AlphaFoldDB" id="A0A5B9P2B7"/>
<dbReference type="RefSeq" id="WP_075084737.1">
    <property type="nucleotide sequence ID" value="NZ_CP042912.1"/>
</dbReference>
<dbReference type="Proteomes" id="UP000322214">
    <property type="component" value="Chromosome"/>
</dbReference>